<evidence type="ECO:0000256" key="1">
    <source>
        <dbReference type="SAM" id="MobiDB-lite"/>
    </source>
</evidence>
<evidence type="ECO:0000313" key="3">
    <source>
        <dbReference type="Proteomes" id="UP001295684"/>
    </source>
</evidence>
<organism evidence="2 3">
    <name type="scientific">Euplotes crassus</name>
    <dbReference type="NCBI Taxonomy" id="5936"/>
    <lineage>
        <taxon>Eukaryota</taxon>
        <taxon>Sar</taxon>
        <taxon>Alveolata</taxon>
        <taxon>Ciliophora</taxon>
        <taxon>Intramacronucleata</taxon>
        <taxon>Spirotrichea</taxon>
        <taxon>Hypotrichia</taxon>
        <taxon>Euplotida</taxon>
        <taxon>Euplotidae</taxon>
        <taxon>Moneuplotes</taxon>
    </lineage>
</organism>
<protein>
    <submittedName>
        <fullName evidence="2">Uncharacterized protein</fullName>
    </submittedName>
</protein>
<dbReference type="Proteomes" id="UP001295684">
    <property type="component" value="Unassembled WGS sequence"/>
</dbReference>
<sequence length="213" mass="24796">MLLNLQKKEIKLSECVPTFMISKKGKTTNVQFAAFRRNFNNKRLNEFNSTNPAELTFSKKPIMKKRNSASFLATGREGKANIVKGSIGSTISEGVEVGRYTPRYPRRRDPTYTFSKVQRDTKLFLFADHTWIRDCQNRYRNLKQQSLASITRLSMKGRRNMMKNSFNTTRTSFRSQRPTTAKSRRSSRPLRPGTAKVIKVKRRRVKKYRNSSL</sequence>
<gene>
    <name evidence="2" type="ORF">ECRASSUSDP1_LOCUS19539</name>
</gene>
<proteinExistence type="predicted"/>
<dbReference type="AlphaFoldDB" id="A0AAD1XSR0"/>
<reference evidence="2" key="1">
    <citation type="submission" date="2023-07" db="EMBL/GenBank/DDBJ databases">
        <authorList>
            <consortium name="AG Swart"/>
            <person name="Singh M."/>
            <person name="Singh A."/>
            <person name="Seah K."/>
            <person name="Emmerich C."/>
        </authorList>
    </citation>
    <scope>NUCLEOTIDE SEQUENCE</scope>
    <source>
        <strain evidence="2">DP1</strain>
    </source>
</reference>
<comment type="caution">
    <text evidence="2">The sequence shown here is derived from an EMBL/GenBank/DDBJ whole genome shotgun (WGS) entry which is preliminary data.</text>
</comment>
<name>A0AAD1XSR0_EUPCR</name>
<feature type="compositionally biased region" description="Polar residues" evidence="1">
    <location>
        <begin position="169"/>
        <end position="181"/>
    </location>
</feature>
<keyword evidence="3" id="KW-1185">Reference proteome</keyword>
<dbReference type="EMBL" id="CAMPGE010019840">
    <property type="protein sequence ID" value="CAI2378144.1"/>
    <property type="molecule type" value="Genomic_DNA"/>
</dbReference>
<accession>A0AAD1XSR0</accession>
<evidence type="ECO:0000313" key="2">
    <source>
        <dbReference type="EMBL" id="CAI2378144.1"/>
    </source>
</evidence>
<feature type="region of interest" description="Disordered" evidence="1">
    <location>
        <begin position="169"/>
        <end position="192"/>
    </location>
</feature>